<dbReference type="EMBL" id="PQSP01000001">
    <property type="protein sequence ID" value="RUS67754.1"/>
    <property type="molecule type" value="Genomic_DNA"/>
</dbReference>
<organism evidence="3 4">
    <name type="scientific">Saezia sanguinis</name>
    <dbReference type="NCBI Taxonomy" id="1965230"/>
    <lineage>
        <taxon>Bacteria</taxon>
        <taxon>Pseudomonadati</taxon>
        <taxon>Pseudomonadota</taxon>
        <taxon>Betaproteobacteria</taxon>
        <taxon>Burkholderiales</taxon>
        <taxon>Saeziaceae</taxon>
        <taxon>Saezia</taxon>
    </lineage>
</organism>
<gene>
    <name evidence="3" type="primary">hvrA</name>
    <name evidence="3" type="ORF">CUZ56_00231</name>
</gene>
<proteinExistence type="predicted"/>
<reference evidence="3 4" key="1">
    <citation type="submission" date="2018-01" db="EMBL/GenBank/DDBJ databases">
        <title>Saezia sanguinis gen. nov., sp. nov., in the order Burkholderiales isolated from human blood.</title>
        <authorList>
            <person name="Medina-Pascual M.J."/>
            <person name="Valdezate S."/>
            <person name="Monzon S."/>
            <person name="Cuesta I."/>
            <person name="Carrasco G."/>
            <person name="Villalon P."/>
            <person name="Saez-Nieto J.A."/>
        </authorList>
    </citation>
    <scope>NUCLEOTIDE SEQUENCE [LARGE SCALE GENOMIC DNA]</scope>
    <source>
        <strain evidence="3 4">CNM695-12</strain>
    </source>
</reference>
<dbReference type="Proteomes" id="UP000286947">
    <property type="component" value="Unassembled WGS sequence"/>
</dbReference>
<accession>A0A433SGH7</accession>
<keyword evidence="4" id="KW-1185">Reference proteome</keyword>
<evidence type="ECO:0000313" key="3">
    <source>
        <dbReference type="EMBL" id="RUS67754.1"/>
    </source>
</evidence>
<dbReference type="RefSeq" id="WP_126977394.1">
    <property type="nucleotide sequence ID" value="NZ_PQSP01000001.1"/>
</dbReference>
<dbReference type="AlphaFoldDB" id="A0A433SGH7"/>
<dbReference type="OrthoDB" id="5297879at2"/>
<dbReference type="SMART" id="SM00528">
    <property type="entry name" value="HNS"/>
    <property type="match status" value="1"/>
</dbReference>
<evidence type="ECO:0000256" key="1">
    <source>
        <dbReference type="SAM" id="MobiDB-lite"/>
    </source>
</evidence>
<protein>
    <submittedName>
        <fullName evidence="3">Trans-acting regulatory protein HvrA</fullName>
    </submittedName>
</protein>
<feature type="domain" description="DNA-binding protein H-NS-like C-terminal" evidence="2">
    <location>
        <begin position="78"/>
        <end position="123"/>
    </location>
</feature>
<name>A0A433SGH7_9BURK</name>
<evidence type="ECO:0000259" key="2">
    <source>
        <dbReference type="SMART" id="SM00528"/>
    </source>
</evidence>
<dbReference type="InterPro" id="IPR027444">
    <property type="entry name" value="H-NS_C_dom"/>
</dbReference>
<feature type="region of interest" description="Disordered" evidence="1">
    <location>
        <begin position="58"/>
        <end position="101"/>
    </location>
</feature>
<dbReference type="Gene3D" id="4.10.430.10">
    <property type="entry name" value="Histone-like protein H-NS, C-terminal domain"/>
    <property type="match status" value="1"/>
</dbReference>
<comment type="caution">
    <text evidence="3">The sequence shown here is derived from an EMBL/GenBank/DDBJ whole genome shotgun (WGS) entry which is preliminary data.</text>
</comment>
<feature type="compositionally biased region" description="Low complexity" evidence="1">
    <location>
        <begin position="62"/>
        <end position="74"/>
    </location>
</feature>
<evidence type="ECO:0000313" key="4">
    <source>
        <dbReference type="Proteomes" id="UP000286947"/>
    </source>
</evidence>
<feature type="compositionally biased region" description="Basic residues" evidence="1">
    <location>
        <begin position="75"/>
        <end position="84"/>
    </location>
</feature>
<dbReference type="InterPro" id="IPR037150">
    <property type="entry name" value="H-NS_C_dom_sf"/>
</dbReference>
<dbReference type="SUPFAM" id="SSF81273">
    <property type="entry name" value="H-NS histone-like proteins"/>
    <property type="match status" value="1"/>
</dbReference>
<dbReference type="GO" id="GO:0003677">
    <property type="term" value="F:DNA binding"/>
    <property type="evidence" value="ECO:0007669"/>
    <property type="project" value="InterPro"/>
</dbReference>
<dbReference type="Pfam" id="PF00816">
    <property type="entry name" value="Histone_HNS"/>
    <property type="match status" value="1"/>
</dbReference>
<sequence length="128" mass="14629">MPTDLSKLSLSGLKKLSQNITTEIKKRARQSKREILKEVKKLCAKEGVAFKELLSLREKEGTQTQQSTKQAAKTTRAKQSKKPLKPVYFHQTDPGKTWSGRGRKPLWVVAWIEQGKDMEKLKIRPGKK</sequence>